<keyword evidence="13" id="KW-1185">Reference proteome</keyword>
<dbReference type="Pfam" id="PF09134">
    <property type="entry name" value="Invasin_D3"/>
    <property type="match status" value="13"/>
</dbReference>
<keyword evidence="3" id="KW-0344">Guanine-nucleotide releasing factor</keyword>
<feature type="domain" description="Big-1" evidence="10">
    <location>
        <begin position="1498"/>
        <end position="1591"/>
    </location>
</feature>
<evidence type="ECO:0000313" key="13">
    <source>
        <dbReference type="Proteomes" id="UP000325218"/>
    </source>
</evidence>
<keyword evidence="9" id="KW-0732">Signal</keyword>
<dbReference type="InterPro" id="IPR009091">
    <property type="entry name" value="RCC1/BLIP-II"/>
</dbReference>
<dbReference type="InterPro" id="IPR058923">
    <property type="entry name" value="RCC1-like_dom"/>
</dbReference>
<evidence type="ECO:0000256" key="6">
    <source>
        <dbReference type="ARBA" id="ARBA00023157"/>
    </source>
</evidence>
<name>A0A5D0CKW6_9BACL</name>
<dbReference type="Gene3D" id="2.60.40.1080">
    <property type="match status" value="2"/>
</dbReference>
<feature type="domain" description="Big-1" evidence="10">
    <location>
        <begin position="699"/>
        <end position="790"/>
    </location>
</feature>
<sequence length="2275" mass="232317">MHRLKKIGVLALALVLAIPAFAPRVYAASAAPSGVKAFGAGYLHTLLIVEDGTVWGMGDNSAGALGDGTTTNSFRPVQVMKADGSPLTNAAAVAGGGYFSVALLNDGTVWTWGRGAYGKLGNGASDNQYRAVQVIQSDGSPLTQVHSIASAYDHTLALKDDGSVWGWGSNSSNQLTDYYDISIQRAVRIKASNGSYLTDVKAVGGGDYHSMALKEDGTVWAWGYGGFGALGNGSTADSVYPVQVTDSSGAPLTGITDLKGNRLGGMVLKEDGTVWSWGYNENYNLGNPGVTSSNRAIQVLQTGSVPLTGVSKISGGGRLSMALKSDGTVWWWGMQNRNLQVATKFLSDAREIYAGDNHGLVMKADGTVWGGGWTSKGELGTSYETTYIYYTSPIQVYPARTNISADPPTLLADGTGKTTVTVTLKEGSGYNIGKSEGSVQLNTTLGTLGPVTDHGNGTYTAELTASKTSGTATITGTINGYPLTAPGKVTIKPLGPSLSKSTLTANPLSVPADGASSSTLSLQLIDDNGNALTASGGTVQMSTTAGTLTPVTDHKNGTYTAVLKAPVAVGSAVVTAKLGGQTIAQTATVQFVPGAASASASEISLDASQLQAGKGTATATVRLRDANGNPLTQGGDTVVIQSANGTIGKVNDLGNGTYTAVFKAGTTAGTGKVGATVNGAVLQRTAEVTITADEVSYEISTLTADDSTIVADGGSWTNITLTLKDQYGNFLSNRAGKPTLSTTAGALSAVTDHGNGSYTARLFSSSVTGAATVSARMGLSFKQTVQVAFIPGAASADQSVLSADSSTLAAGTGKTMLTVKLKDTHGNALTTGGDAVTLQTTGGTLGAVADKGDGTYTAALTAPRNAGTVSVSGAVNGVKLRQTVELSVVPGPVSEATSVINVDAGTLPANGTSKATVTVCLKDAYGNPLTASAGKVLLSATAGTLSAVTDRGDGTYSATWTAPTAAGAATVTGSIGGRALASKATVSFVPGSASPAATSVLSGPDAITADGVSSATVTVQARDAYGNPITQGGDRVALETTGGTLSKVTDHGDGTYTATLTSSTQAGKATVSAVLNGTKVSQVAEVTFVAGQASSATSELSVGTAALTADGISSTALTVRLKDAYGNALVKGGDHVAFQTTAGGVSQIADLGNGVYTAVLTAPRTAGSGTVTATVNGAALRETASIAFLPGAASPETSLLIPEFPAITADGTSTSKVTVRLIDVSGNELDRGGDHVVLTTTAGALGAVEDNGDGTYTAVLTAGTVTGLAQLSGTVNGEVFQRSAAVEFVTGAASAAHSVLEADTRELTANGVNSTKVTLRLKDRFGNSLNAGGDRVEIQTSAGTLSSVTDQADGTYTAVLTSGTKAGLAELTGTVNGVALAAGTPIEFRPGGAAAERTALSADRTAVTADGSSKAVVTIQLKDEFGNELGTDGGAIQLKLSTTLGILTDAKYTSSGRYTAELSSAAAGTAVVTGTLGGVPIGSSATVFFEPGRPSPATSTVGADRTTLIADGSDEALITVQLKDASGNTVPDSGAPAVIRIDSTLGTVTSAVYEADGRYKARLISTTAGTATVTASIDDAVVADTVQVELQPGPASAPASELKVNREALPANGTAAALISVKVKDAYGNPTTAPGGVRLETTLGTVTEAAYGTAGEYMAEIRSTEPGIADIRAWINGAEVPGGVRVTFADGIWFTPPSYRLQIGESQRTVVEVTYGDMTADLTSEASFEYNDGLIQIGQAADGYWYITGLQTGTTVIQAVYEGDGGRLTARAPVTVYAVPTRLAFGAAGYEVKEGEQLQLELNATYSDGTSAEVSGEASFHLGVEDIAAVDAAGRLRGLKAGTTRVSATYEGLTATAEIHILPGSVKHDGSEGEGPGRSGSTPSSGVTNPPRTSSRGELNFDLLLDGVAGRTVVLNAEQIRSGVISIETKEGSKEWALLVKPAVLDRLLEQNGGMKLEWQTPLGDLELHLADLRRFKAQPSLDSIRLSLESLGPERESRLLEIAKKMDAELRIEPFLLQLSGLKSDGTLLETDDHPIALIFEPARDIRVPSLHLTAATLDESIESFRYVPARFGAEGAVAFKLPGSGIYTVLENHRSFSDLNGHWARLDVETMANKLIVKGTDDGRFEPEQSVTRAELAAMLVRMLGLVSASETAAFRDISGKWYEAEITAAFRAGLVKGDENGDFRPDAAVSRQEMFVMISRAMETAGFTHLSAERFALYADHATIAGWAAPAVESLTEAGLLKGNPSNLVKPLQTATRAEAAAILARWLQLDI</sequence>
<protein>
    <recommendedName>
        <fullName evidence="2">Intimin</fullName>
    </recommendedName>
    <alternativeName>
        <fullName evidence="7">Attaching and effacing protein</fullName>
    </alternativeName>
</protein>
<evidence type="ECO:0000256" key="1">
    <source>
        <dbReference type="ARBA" id="ARBA00010116"/>
    </source>
</evidence>
<dbReference type="Pfam" id="PF25390">
    <property type="entry name" value="WD40_RLD"/>
    <property type="match status" value="1"/>
</dbReference>
<organism evidence="12 13">
    <name type="scientific">Paenibacillus faecis</name>
    <dbReference type="NCBI Taxonomy" id="862114"/>
    <lineage>
        <taxon>Bacteria</taxon>
        <taxon>Bacillati</taxon>
        <taxon>Bacillota</taxon>
        <taxon>Bacilli</taxon>
        <taxon>Bacillales</taxon>
        <taxon>Paenibacillaceae</taxon>
        <taxon>Paenibacillus</taxon>
    </lineage>
</organism>
<evidence type="ECO:0000256" key="2">
    <source>
        <dbReference type="ARBA" id="ARBA00017346"/>
    </source>
</evidence>
<dbReference type="InterPro" id="IPR000408">
    <property type="entry name" value="Reg_chr_condens"/>
</dbReference>
<dbReference type="InterPro" id="IPR008964">
    <property type="entry name" value="Invasin/intimin_cell_adhesion"/>
</dbReference>
<evidence type="ECO:0000259" key="10">
    <source>
        <dbReference type="PROSITE" id="PS51127"/>
    </source>
</evidence>
<comment type="caution">
    <text evidence="12">The sequence shown here is derived from an EMBL/GenBank/DDBJ whole genome shotgun (WGS) entry which is preliminary data.</text>
</comment>
<evidence type="ECO:0000256" key="7">
    <source>
        <dbReference type="ARBA" id="ARBA00029955"/>
    </source>
</evidence>
<dbReference type="InterPro" id="IPR003344">
    <property type="entry name" value="Big_1_dom"/>
</dbReference>
<dbReference type="PROSITE" id="PS51127">
    <property type="entry name" value="BIG1"/>
    <property type="match status" value="6"/>
</dbReference>
<proteinExistence type="inferred from homology"/>
<keyword evidence="5" id="KW-0843">Virulence</keyword>
<dbReference type="Pfam" id="PF00395">
    <property type="entry name" value="SLH"/>
    <property type="match status" value="3"/>
</dbReference>
<feature type="domain" description="Big-1" evidence="10">
    <location>
        <begin position="500"/>
        <end position="592"/>
    </location>
</feature>
<dbReference type="PROSITE" id="PS51272">
    <property type="entry name" value="SLH"/>
    <property type="match status" value="3"/>
</dbReference>
<evidence type="ECO:0000256" key="5">
    <source>
        <dbReference type="ARBA" id="ARBA00023026"/>
    </source>
</evidence>
<feature type="compositionally biased region" description="Polar residues" evidence="8">
    <location>
        <begin position="1887"/>
        <end position="1896"/>
    </location>
</feature>
<dbReference type="GO" id="GO:0005085">
    <property type="term" value="F:guanyl-nucleotide exchange factor activity"/>
    <property type="evidence" value="ECO:0007669"/>
    <property type="project" value="TreeGrafter"/>
</dbReference>
<dbReference type="InterPro" id="IPR013783">
    <property type="entry name" value="Ig-like_fold"/>
</dbReference>
<gene>
    <name evidence="12" type="ORF">FRY98_26690</name>
</gene>
<dbReference type="Gene3D" id="2.130.10.30">
    <property type="entry name" value="Regulator of chromosome condensation 1/beta-lactamase-inhibitor protein II"/>
    <property type="match status" value="2"/>
</dbReference>
<dbReference type="PRINTS" id="PR00633">
    <property type="entry name" value="RCCNDNSATION"/>
</dbReference>
<dbReference type="SMART" id="SM00635">
    <property type="entry name" value="BID_2"/>
    <property type="match status" value="1"/>
</dbReference>
<dbReference type="SMART" id="SM00634">
    <property type="entry name" value="BID_1"/>
    <property type="match status" value="10"/>
</dbReference>
<feature type="signal peptide" evidence="9">
    <location>
        <begin position="1"/>
        <end position="22"/>
    </location>
</feature>
<feature type="domain" description="Big-1" evidence="10">
    <location>
        <begin position="997"/>
        <end position="1089"/>
    </location>
</feature>
<dbReference type="InterPro" id="IPR015217">
    <property type="entry name" value="Invasin_dom_3"/>
</dbReference>
<dbReference type="GO" id="GO:0005737">
    <property type="term" value="C:cytoplasm"/>
    <property type="evidence" value="ECO:0007669"/>
    <property type="project" value="TreeGrafter"/>
</dbReference>
<feature type="chain" id="PRO_5039720139" description="Intimin" evidence="9">
    <location>
        <begin position="23"/>
        <end position="2275"/>
    </location>
</feature>
<dbReference type="RefSeq" id="WP_148457748.1">
    <property type="nucleotide sequence ID" value="NZ_VSDO01000006.1"/>
</dbReference>
<evidence type="ECO:0000256" key="4">
    <source>
        <dbReference type="ARBA" id="ARBA00022737"/>
    </source>
</evidence>
<keyword evidence="4" id="KW-0677">Repeat</keyword>
<accession>A0A5D0CKW6</accession>
<dbReference type="Gene3D" id="2.60.40.10">
    <property type="entry name" value="Immunoglobulins"/>
    <property type="match status" value="13"/>
</dbReference>
<feature type="domain" description="Big-1" evidence="10">
    <location>
        <begin position="897"/>
        <end position="989"/>
    </location>
</feature>
<comment type="similarity">
    <text evidence="1">Belongs to the intimin/invasin family.</text>
</comment>
<dbReference type="SUPFAM" id="SSF49373">
    <property type="entry name" value="Invasin/intimin cell-adhesion fragments"/>
    <property type="match status" value="13"/>
</dbReference>
<feature type="domain" description="SLH" evidence="11">
    <location>
        <begin position="2157"/>
        <end position="2215"/>
    </location>
</feature>
<dbReference type="EMBL" id="VSDO01000006">
    <property type="protein sequence ID" value="TYA10180.1"/>
    <property type="molecule type" value="Genomic_DNA"/>
</dbReference>
<keyword evidence="6" id="KW-1015">Disulfide bond</keyword>
<feature type="domain" description="SLH" evidence="11">
    <location>
        <begin position="2218"/>
        <end position="2275"/>
    </location>
</feature>
<evidence type="ECO:0000256" key="9">
    <source>
        <dbReference type="SAM" id="SignalP"/>
    </source>
</evidence>
<feature type="domain" description="Big-1" evidence="10">
    <location>
        <begin position="1097"/>
        <end position="1189"/>
    </location>
</feature>
<dbReference type="InterPro" id="IPR051553">
    <property type="entry name" value="Ran_GTPase-activating"/>
</dbReference>
<dbReference type="PROSITE" id="PS00626">
    <property type="entry name" value="RCC1_2"/>
    <property type="match status" value="2"/>
</dbReference>
<dbReference type="SUPFAM" id="SSF50985">
    <property type="entry name" value="RCC1/BLIP-II"/>
    <property type="match status" value="1"/>
</dbReference>
<reference evidence="12 13" key="1">
    <citation type="submission" date="2019-08" db="EMBL/GenBank/DDBJ databases">
        <title>Genome sequencing of Paenibacillus faecis DSM 23593(T).</title>
        <authorList>
            <person name="Kook J.-K."/>
            <person name="Park S.-N."/>
            <person name="Lim Y.K."/>
        </authorList>
    </citation>
    <scope>NUCLEOTIDE SEQUENCE [LARGE SCALE GENOMIC DNA]</scope>
    <source>
        <strain evidence="12 13">DSM 23593</strain>
    </source>
</reference>
<dbReference type="Proteomes" id="UP000325218">
    <property type="component" value="Unassembled WGS sequence"/>
</dbReference>
<feature type="domain" description="SLH" evidence="11">
    <location>
        <begin position="2093"/>
        <end position="2156"/>
    </location>
</feature>
<evidence type="ECO:0000259" key="11">
    <source>
        <dbReference type="PROSITE" id="PS51272"/>
    </source>
</evidence>
<evidence type="ECO:0000256" key="8">
    <source>
        <dbReference type="SAM" id="MobiDB-lite"/>
    </source>
</evidence>
<dbReference type="InterPro" id="IPR003343">
    <property type="entry name" value="Big_2"/>
</dbReference>
<dbReference type="InterPro" id="IPR001119">
    <property type="entry name" value="SLH_dom"/>
</dbReference>
<evidence type="ECO:0000313" key="12">
    <source>
        <dbReference type="EMBL" id="TYA10180.1"/>
    </source>
</evidence>
<dbReference type="PANTHER" id="PTHR45982">
    <property type="entry name" value="REGULATOR OF CHROMOSOME CONDENSATION"/>
    <property type="match status" value="1"/>
</dbReference>
<evidence type="ECO:0000256" key="3">
    <source>
        <dbReference type="ARBA" id="ARBA00022658"/>
    </source>
</evidence>
<dbReference type="PROSITE" id="PS50012">
    <property type="entry name" value="RCC1_3"/>
    <property type="match status" value="5"/>
</dbReference>
<dbReference type="OrthoDB" id="2487346at2"/>
<dbReference type="PANTHER" id="PTHR45982:SF1">
    <property type="entry name" value="REGULATOR OF CHROMOSOME CONDENSATION"/>
    <property type="match status" value="1"/>
</dbReference>
<feature type="region of interest" description="Disordered" evidence="8">
    <location>
        <begin position="1864"/>
        <end position="1896"/>
    </location>
</feature>